<keyword evidence="1" id="KW-0472">Membrane</keyword>
<evidence type="ECO:0000256" key="1">
    <source>
        <dbReference type="SAM" id="Phobius"/>
    </source>
</evidence>
<evidence type="ECO:0000313" key="3">
    <source>
        <dbReference type="Proteomes" id="UP001596414"/>
    </source>
</evidence>
<gene>
    <name evidence="2" type="ORF">ACFQJ7_17410</name>
</gene>
<proteinExistence type="predicted"/>
<dbReference type="RefSeq" id="WP_267636771.1">
    <property type="nucleotide sequence ID" value="NZ_JAODIY010000006.1"/>
</dbReference>
<sequence length="71" mass="8172">MVSKDEFLAYIPHYVAMVAIALLVMTALREVIGEQHVLVEFVLILVLIFGYRPVVTRLDFVPTPKLWDELE</sequence>
<organism evidence="2 3">
    <name type="scientific">Halovenus rubra</name>
    <dbReference type="NCBI Taxonomy" id="869890"/>
    <lineage>
        <taxon>Archaea</taxon>
        <taxon>Methanobacteriati</taxon>
        <taxon>Methanobacteriota</taxon>
        <taxon>Stenosarchaea group</taxon>
        <taxon>Halobacteria</taxon>
        <taxon>Halobacteriales</taxon>
        <taxon>Haloarculaceae</taxon>
        <taxon>Halovenus</taxon>
    </lineage>
</organism>
<feature type="transmembrane region" description="Helical" evidence="1">
    <location>
        <begin position="37"/>
        <end position="55"/>
    </location>
</feature>
<reference evidence="2 3" key="1">
    <citation type="journal article" date="2014" name="Int. J. Syst. Evol. Microbiol.">
        <title>Complete genome sequence of Corynebacterium casei LMG S-19264T (=DSM 44701T), isolated from a smear-ripened cheese.</title>
        <authorList>
            <consortium name="US DOE Joint Genome Institute (JGI-PGF)"/>
            <person name="Walter F."/>
            <person name="Albersmeier A."/>
            <person name="Kalinowski J."/>
            <person name="Ruckert C."/>
        </authorList>
    </citation>
    <scope>NUCLEOTIDE SEQUENCE [LARGE SCALE GENOMIC DNA]</scope>
    <source>
        <strain evidence="2 3">CGMCC 4.7215</strain>
    </source>
</reference>
<dbReference type="EMBL" id="JBHSZQ010000052">
    <property type="protein sequence ID" value="MFC7127774.1"/>
    <property type="molecule type" value="Genomic_DNA"/>
</dbReference>
<keyword evidence="1" id="KW-1133">Transmembrane helix</keyword>
<evidence type="ECO:0000313" key="2">
    <source>
        <dbReference type="EMBL" id="MFC7127774.1"/>
    </source>
</evidence>
<comment type="caution">
    <text evidence="2">The sequence shown here is derived from an EMBL/GenBank/DDBJ whole genome shotgun (WGS) entry which is preliminary data.</text>
</comment>
<feature type="transmembrane region" description="Helical" evidence="1">
    <location>
        <begin position="7"/>
        <end position="25"/>
    </location>
</feature>
<accession>A0ABD5XDV5</accession>
<dbReference type="Proteomes" id="UP001596414">
    <property type="component" value="Unassembled WGS sequence"/>
</dbReference>
<name>A0ABD5XDV5_9EURY</name>
<dbReference type="AlphaFoldDB" id="A0ABD5XDV5"/>
<protein>
    <submittedName>
        <fullName evidence="2">Uncharacterized protein</fullName>
    </submittedName>
</protein>
<keyword evidence="1" id="KW-0812">Transmembrane</keyword>